<dbReference type="RefSeq" id="WP_074660906.1">
    <property type="nucleotide sequence ID" value="NZ_MUGV01000001.1"/>
</dbReference>
<sequence>MSFNSEPENQNKWHNDPNNWIWGIFYYNPEDSRLFPPKKIKQLGWTINFANPNSVFLVIVLIAIVFIFS</sequence>
<organism evidence="3 4">
    <name type="scientific">Flavobacterium frigidimaris</name>
    <dbReference type="NCBI Taxonomy" id="262320"/>
    <lineage>
        <taxon>Bacteria</taxon>
        <taxon>Pseudomonadati</taxon>
        <taxon>Bacteroidota</taxon>
        <taxon>Flavobacteriia</taxon>
        <taxon>Flavobacteriales</taxon>
        <taxon>Flavobacteriaceae</taxon>
        <taxon>Flavobacterium</taxon>
    </lineage>
</organism>
<proteinExistence type="predicted"/>
<evidence type="ECO:0000259" key="2">
    <source>
        <dbReference type="Pfam" id="PF19124"/>
    </source>
</evidence>
<keyword evidence="1" id="KW-1133">Transmembrane helix</keyword>
<reference evidence="3 4" key="1">
    <citation type="submission" date="2016-11" db="EMBL/GenBank/DDBJ databases">
        <title>Whole genomes of Flavobacteriaceae.</title>
        <authorList>
            <person name="Stine C."/>
            <person name="Li C."/>
            <person name="Tadesse D."/>
        </authorList>
    </citation>
    <scope>NUCLEOTIDE SEQUENCE [LARGE SCALE GENOMIC DNA]</scope>
    <source>
        <strain evidence="3 4">DSM 15937</strain>
    </source>
</reference>
<evidence type="ECO:0000256" key="1">
    <source>
        <dbReference type="SAM" id="Phobius"/>
    </source>
</evidence>
<accession>A0ABX4BX30</accession>
<keyword evidence="4" id="KW-1185">Reference proteome</keyword>
<dbReference type="InterPro" id="IPR043831">
    <property type="entry name" value="DUF5808"/>
</dbReference>
<dbReference type="Pfam" id="PF19124">
    <property type="entry name" value="DUF5808"/>
    <property type="match status" value="1"/>
</dbReference>
<protein>
    <recommendedName>
        <fullName evidence="2">DUF5808 domain-containing protein</fullName>
    </recommendedName>
</protein>
<evidence type="ECO:0000313" key="3">
    <source>
        <dbReference type="EMBL" id="OXA82483.1"/>
    </source>
</evidence>
<keyword evidence="1" id="KW-0812">Transmembrane</keyword>
<comment type="caution">
    <text evidence="3">The sequence shown here is derived from an EMBL/GenBank/DDBJ whole genome shotgun (WGS) entry which is preliminary data.</text>
</comment>
<feature type="transmembrane region" description="Helical" evidence="1">
    <location>
        <begin position="43"/>
        <end position="68"/>
    </location>
</feature>
<dbReference type="Proteomes" id="UP000198382">
    <property type="component" value="Unassembled WGS sequence"/>
</dbReference>
<name>A0ABX4BX30_FLAFR</name>
<gene>
    <name evidence="3" type="ORF">B0A65_00330</name>
</gene>
<feature type="domain" description="DUF5808" evidence="2">
    <location>
        <begin position="29"/>
        <end position="52"/>
    </location>
</feature>
<dbReference type="EMBL" id="MUGV01000001">
    <property type="protein sequence ID" value="OXA82483.1"/>
    <property type="molecule type" value="Genomic_DNA"/>
</dbReference>
<keyword evidence="1" id="KW-0472">Membrane</keyword>
<evidence type="ECO:0000313" key="4">
    <source>
        <dbReference type="Proteomes" id="UP000198382"/>
    </source>
</evidence>